<dbReference type="InterPro" id="IPR001857">
    <property type="entry name" value="Ribosomal_bL19"/>
</dbReference>
<organism evidence="8 9">
    <name type="scientific">Eiseniibacteriota bacterium</name>
    <dbReference type="NCBI Taxonomy" id="2212470"/>
    <lineage>
        <taxon>Bacteria</taxon>
        <taxon>Candidatus Eiseniibacteriota</taxon>
    </lineage>
</organism>
<evidence type="ECO:0000256" key="7">
    <source>
        <dbReference type="SAM" id="MobiDB-lite"/>
    </source>
</evidence>
<dbReference type="GO" id="GO:0006412">
    <property type="term" value="P:translation"/>
    <property type="evidence" value="ECO:0007669"/>
    <property type="project" value="UniProtKB-UniRule"/>
</dbReference>
<dbReference type="GO" id="GO:0022625">
    <property type="term" value="C:cytosolic large ribosomal subunit"/>
    <property type="evidence" value="ECO:0007669"/>
    <property type="project" value="TreeGrafter"/>
</dbReference>
<dbReference type="PRINTS" id="PR00061">
    <property type="entry name" value="RIBOSOMALL19"/>
</dbReference>
<dbReference type="GO" id="GO:0003735">
    <property type="term" value="F:structural constituent of ribosome"/>
    <property type="evidence" value="ECO:0007669"/>
    <property type="project" value="InterPro"/>
</dbReference>
<protein>
    <recommendedName>
        <fullName evidence="4 5">Large ribosomal subunit protein bL19</fullName>
    </recommendedName>
</protein>
<accession>A0A937XDJ2</accession>
<evidence type="ECO:0000313" key="9">
    <source>
        <dbReference type="Proteomes" id="UP000748308"/>
    </source>
</evidence>
<name>A0A937XDJ2_UNCEI</name>
<reference evidence="8" key="1">
    <citation type="submission" date="2019-03" db="EMBL/GenBank/DDBJ databases">
        <title>Lake Tanganyika Metagenome-Assembled Genomes (MAGs).</title>
        <authorList>
            <person name="Tran P."/>
        </authorList>
    </citation>
    <scope>NUCLEOTIDE SEQUENCE</scope>
    <source>
        <strain evidence="8">M_DeepCast_400m_m2_100</strain>
    </source>
</reference>
<proteinExistence type="inferred from homology"/>
<keyword evidence="3 5" id="KW-0687">Ribonucleoprotein</keyword>
<dbReference type="SUPFAM" id="SSF50104">
    <property type="entry name" value="Translation proteins SH3-like domain"/>
    <property type="match status" value="1"/>
</dbReference>
<dbReference type="HAMAP" id="MF_00402">
    <property type="entry name" value="Ribosomal_bL19"/>
    <property type="match status" value="1"/>
</dbReference>
<dbReference type="PANTHER" id="PTHR15680:SF9">
    <property type="entry name" value="LARGE RIBOSOMAL SUBUNIT PROTEIN BL19M"/>
    <property type="match status" value="1"/>
</dbReference>
<feature type="compositionally biased region" description="Low complexity" evidence="7">
    <location>
        <begin position="116"/>
        <end position="132"/>
    </location>
</feature>
<dbReference type="PIRSF" id="PIRSF002191">
    <property type="entry name" value="Ribosomal_L19"/>
    <property type="match status" value="1"/>
</dbReference>
<dbReference type="Gene3D" id="2.30.30.790">
    <property type="match status" value="1"/>
</dbReference>
<dbReference type="Pfam" id="PF01245">
    <property type="entry name" value="Ribosomal_L19"/>
    <property type="match status" value="1"/>
</dbReference>
<comment type="similarity">
    <text evidence="1 5 6">Belongs to the bacterial ribosomal protein bL19 family.</text>
</comment>
<comment type="caution">
    <text evidence="8">The sequence shown here is derived from an EMBL/GenBank/DDBJ whole genome shotgun (WGS) entry which is preliminary data.</text>
</comment>
<dbReference type="InterPro" id="IPR038657">
    <property type="entry name" value="Ribosomal_bL19_sf"/>
</dbReference>
<dbReference type="InterPro" id="IPR018257">
    <property type="entry name" value="Ribosomal_bL19_CS"/>
</dbReference>
<dbReference type="FunFam" id="2.30.30.790:FF:000001">
    <property type="entry name" value="50S ribosomal protein L19"/>
    <property type="match status" value="1"/>
</dbReference>
<dbReference type="EMBL" id="VGIY01000406">
    <property type="protein sequence ID" value="MBM3318579.1"/>
    <property type="molecule type" value="Genomic_DNA"/>
</dbReference>
<evidence type="ECO:0000256" key="2">
    <source>
        <dbReference type="ARBA" id="ARBA00022980"/>
    </source>
</evidence>
<dbReference type="InterPro" id="IPR008991">
    <property type="entry name" value="Translation_prot_SH3-like_sf"/>
</dbReference>
<evidence type="ECO:0000256" key="4">
    <source>
        <dbReference type="ARBA" id="ARBA00035171"/>
    </source>
</evidence>
<dbReference type="AlphaFoldDB" id="A0A937XDJ2"/>
<evidence type="ECO:0000256" key="6">
    <source>
        <dbReference type="RuleBase" id="RU000559"/>
    </source>
</evidence>
<gene>
    <name evidence="5 8" type="primary">rplS</name>
    <name evidence="8" type="ORF">FJY75_12075</name>
</gene>
<dbReference type="Proteomes" id="UP000748308">
    <property type="component" value="Unassembled WGS sequence"/>
</dbReference>
<evidence type="ECO:0000313" key="8">
    <source>
        <dbReference type="EMBL" id="MBM3318579.1"/>
    </source>
</evidence>
<comment type="function">
    <text evidence="5 6">This protein is located at the 30S-50S ribosomal subunit interface and may play a role in the structure and function of the aminoacyl-tRNA binding site.</text>
</comment>
<dbReference type="PROSITE" id="PS01015">
    <property type="entry name" value="RIBOSOMAL_L19"/>
    <property type="match status" value="1"/>
</dbReference>
<dbReference type="PANTHER" id="PTHR15680">
    <property type="entry name" value="RIBOSOMAL PROTEIN L19"/>
    <property type="match status" value="1"/>
</dbReference>
<evidence type="ECO:0000256" key="1">
    <source>
        <dbReference type="ARBA" id="ARBA00005781"/>
    </source>
</evidence>
<feature type="region of interest" description="Disordered" evidence="7">
    <location>
        <begin position="101"/>
        <end position="141"/>
    </location>
</feature>
<dbReference type="NCBIfam" id="TIGR01024">
    <property type="entry name" value="rplS_bact"/>
    <property type="match status" value="1"/>
</dbReference>
<sequence>MEVLRNIEARQLKAEIPGFAPGDTVQVAVRVVEGEKVRSQLFQGVVVARNNSGLRETVTVRKISDGVAVERIFPIHSPNVTAIEVVRHGRVRRAKLTYLRGRKGKSARIRERSQDQGRAPRGAAQRGRAPQAKPEAGPGEA</sequence>
<evidence type="ECO:0000256" key="3">
    <source>
        <dbReference type="ARBA" id="ARBA00023274"/>
    </source>
</evidence>
<evidence type="ECO:0000256" key="5">
    <source>
        <dbReference type="HAMAP-Rule" id="MF_00402"/>
    </source>
</evidence>
<keyword evidence="2 5" id="KW-0689">Ribosomal protein</keyword>